<proteinExistence type="predicted"/>
<keyword evidence="2" id="KW-1185">Reference proteome</keyword>
<comment type="caution">
    <text evidence="1">The sequence shown here is derived from an EMBL/GenBank/DDBJ whole genome shotgun (WGS) entry which is preliminary data.</text>
</comment>
<dbReference type="AlphaFoldDB" id="E6MI13"/>
<dbReference type="STRING" id="887929.HMP0721_1718"/>
<protein>
    <recommendedName>
        <fullName evidence="3">DUF5640 domain-containing protein</fullName>
    </recommendedName>
</protein>
<evidence type="ECO:0008006" key="3">
    <source>
        <dbReference type="Google" id="ProtNLM"/>
    </source>
</evidence>
<gene>
    <name evidence="1" type="ORF">HMP0721_1718</name>
</gene>
<evidence type="ECO:0000313" key="2">
    <source>
        <dbReference type="Proteomes" id="UP000004754"/>
    </source>
</evidence>
<sequence>MRRRKVMRRILVLWLIVSLTGAIGLVTVSRTIRHRAPNIHRSSKQSVKASGKALRGNWVEQQSQAVLAFGKGGILRVMDEKVGTYQVSQSKSMVTLQFDSAYGGRTDRRRYRIRGNHLTLVDQATGKRQSYQRRGAVSH</sequence>
<dbReference type="Proteomes" id="UP000004754">
    <property type="component" value="Unassembled WGS sequence"/>
</dbReference>
<accession>E6MI13</accession>
<evidence type="ECO:0000313" key="1">
    <source>
        <dbReference type="EMBL" id="EFV01337.1"/>
    </source>
</evidence>
<dbReference type="EMBL" id="AEQN01000022">
    <property type="protein sequence ID" value="EFV01337.1"/>
    <property type="molecule type" value="Genomic_DNA"/>
</dbReference>
<organism evidence="1 2">
    <name type="scientific">Pseudoramibacter alactolyticus ATCC 23263</name>
    <dbReference type="NCBI Taxonomy" id="887929"/>
    <lineage>
        <taxon>Bacteria</taxon>
        <taxon>Bacillati</taxon>
        <taxon>Bacillota</taxon>
        <taxon>Clostridia</taxon>
        <taxon>Eubacteriales</taxon>
        <taxon>Eubacteriaceae</taxon>
        <taxon>Pseudoramibacter</taxon>
    </lineage>
</organism>
<name>E6MI13_9FIRM</name>
<reference evidence="1 2" key="1">
    <citation type="submission" date="2010-12" db="EMBL/GenBank/DDBJ databases">
        <authorList>
            <person name="Muzny D."/>
            <person name="Qin X."/>
            <person name="Deng J."/>
            <person name="Jiang H."/>
            <person name="Liu Y."/>
            <person name="Qu J."/>
            <person name="Song X.-Z."/>
            <person name="Zhang L."/>
            <person name="Thornton R."/>
            <person name="Coyle M."/>
            <person name="Francisco L."/>
            <person name="Jackson L."/>
            <person name="Javaid M."/>
            <person name="Korchina V."/>
            <person name="Kovar C."/>
            <person name="Mata R."/>
            <person name="Mathew T."/>
            <person name="Ngo R."/>
            <person name="Nguyen L."/>
            <person name="Nguyen N."/>
            <person name="Okwuonu G."/>
            <person name="Ongeri F."/>
            <person name="Pham C."/>
            <person name="Simmons D."/>
            <person name="Wilczek-Boney K."/>
            <person name="Hale W."/>
            <person name="Jakkamsetti A."/>
            <person name="Pham P."/>
            <person name="Ruth R."/>
            <person name="San Lucas F."/>
            <person name="Warren J."/>
            <person name="Zhang J."/>
            <person name="Zhao Z."/>
            <person name="Zhou C."/>
            <person name="Zhu D."/>
            <person name="Lee S."/>
            <person name="Bess C."/>
            <person name="Blankenburg K."/>
            <person name="Forbes L."/>
            <person name="Fu Q."/>
            <person name="Gubbala S."/>
            <person name="Hirani K."/>
            <person name="Jayaseelan J.C."/>
            <person name="Lara F."/>
            <person name="Munidasa M."/>
            <person name="Palculict T."/>
            <person name="Patil S."/>
            <person name="Pu L.-L."/>
            <person name="Saada N."/>
            <person name="Tang L."/>
            <person name="Weissenberger G."/>
            <person name="Zhu Y."/>
            <person name="Hemphill L."/>
            <person name="Shang Y."/>
            <person name="Youmans B."/>
            <person name="Ayvaz T."/>
            <person name="Ross M."/>
            <person name="Santibanez J."/>
            <person name="Aqrawi P."/>
            <person name="Gross S."/>
            <person name="Joshi V."/>
            <person name="Fowler G."/>
            <person name="Nazareth L."/>
            <person name="Reid J."/>
            <person name="Worley K."/>
            <person name="Petrosino J."/>
            <person name="Highlander S."/>
            <person name="Gibbs R."/>
        </authorList>
    </citation>
    <scope>NUCLEOTIDE SEQUENCE [LARGE SCALE GENOMIC DNA]</scope>
    <source>
        <strain evidence="1 2">ATCC 23263</strain>
    </source>
</reference>
<dbReference type="HOGENOM" id="CLU_1843390_0_0_9"/>